<reference evidence="10" key="1">
    <citation type="submission" date="2022-10" db="EMBL/GenBank/DDBJ databases">
        <title>Vagococcus sp. isolated from poultry meat.</title>
        <authorList>
            <person name="Johansson P."/>
            <person name="Bjorkroth J."/>
        </authorList>
    </citation>
    <scope>NUCLEOTIDE SEQUENCE</scope>
    <source>
        <strain evidence="10">PNs007</strain>
    </source>
</reference>
<dbReference type="InterPro" id="IPR011527">
    <property type="entry name" value="ABC1_TM_dom"/>
</dbReference>
<evidence type="ECO:0000256" key="4">
    <source>
        <dbReference type="ARBA" id="ARBA00022840"/>
    </source>
</evidence>
<comment type="subcellular location">
    <subcellularLocation>
        <location evidence="1">Cell membrane</location>
        <topology evidence="1">Multi-pass membrane protein</topology>
    </subcellularLocation>
</comment>
<dbReference type="Pfam" id="PF00005">
    <property type="entry name" value="ABC_tran"/>
    <property type="match status" value="1"/>
</dbReference>
<keyword evidence="3" id="KW-0547">Nucleotide-binding</keyword>
<dbReference type="EMBL" id="JAPDSH010000001">
    <property type="protein sequence ID" value="MDF0478916.1"/>
    <property type="molecule type" value="Genomic_DNA"/>
</dbReference>
<name>A0ABT5WZ89_9ENTE</name>
<keyword evidence="2 7" id="KW-0812">Transmembrane</keyword>
<evidence type="ECO:0000313" key="10">
    <source>
        <dbReference type="EMBL" id="MDF0478916.1"/>
    </source>
</evidence>
<evidence type="ECO:0000256" key="1">
    <source>
        <dbReference type="ARBA" id="ARBA00004651"/>
    </source>
</evidence>
<dbReference type="InterPro" id="IPR003439">
    <property type="entry name" value="ABC_transporter-like_ATP-bd"/>
</dbReference>
<dbReference type="PROSITE" id="PS50929">
    <property type="entry name" value="ABC_TM1F"/>
    <property type="match status" value="1"/>
</dbReference>
<dbReference type="SUPFAM" id="SSF90123">
    <property type="entry name" value="ABC transporter transmembrane region"/>
    <property type="match status" value="1"/>
</dbReference>
<evidence type="ECO:0000256" key="2">
    <source>
        <dbReference type="ARBA" id="ARBA00022692"/>
    </source>
</evidence>
<accession>A0ABT5WZ89</accession>
<dbReference type="CDD" id="cd03228">
    <property type="entry name" value="ABCC_MRP_Like"/>
    <property type="match status" value="1"/>
</dbReference>
<dbReference type="PROSITE" id="PS50893">
    <property type="entry name" value="ABC_TRANSPORTER_2"/>
    <property type="match status" value="1"/>
</dbReference>
<feature type="domain" description="ABC transmembrane type-1" evidence="9">
    <location>
        <begin position="133"/>
        <end position="307"/>
    </location>
</feature>
<feature type="domain" description="ABC transporter" evidence="8">
    <location>
        <begin position="341"/>
        <end position="579"/>
    </location>
</feature>
<dbReference type="InterPro" id="IPR003593">
    <property type="entry name" value="AAA+_ATPase"/>
</dbReference>
<dbReference type="InterPro" id="IPR036640">
    <property type="entry name" value="ABC1_TM_sf"/>
</dbReference>
<proteinExistence type="predicted"/>
<evidence type="ECO:0000256" key="6">
    <source>
        <dbReference type="ARBA" id="ARBA00023136"/>
    </source>
</evidence>
<dbReference type="PANTHER" id="PTHR24221">
    <property type="entry name" value="ATP-BINDING CASSETTE SUB-FAMILY B"/>
    <property type="match status" value="1"/>
</dbReference>
<keyword evidence="6 7" id="KW-0472">Membrane</keyword>
<dbReference type="InterPro" id="IPR027417">
    <property type="entry name" value="P-loop_NTPase"/>
</dbReference>
<sequence length="587" mass="67398">MNSIRFFVNYCWTHNKKYIIYTLVYQLLMSILPLLLVVFPKFIIDELVGSKRVEYLVLYVLILLGYQLIGGYLANIFKKKAFIEKSLLFIKFQSELTKKMATADFERIESSEFLDQKEKASKFLYGEGQGFGAVFDNFASIIGNLIIFIGIIGIISTLNIFLLFIFVLLSIATSYFDNKTKQSHVEWDMAKSPIERKTNYLINLVESFQYAKEIRIFNLSSWLTAKVDKHLSEGNNFYTKQIEASVRVETINLISSFIRDAVTYLFLISQYLTNKISIGAFSMYVTSIATFSSLLKQVLESLATIRQYENYFEALSLYLQVTPVKKNLVTAESLPTDFIDMTFKEVWFKYPGADDYALKKINFKIRAGDNIAIVGENGSGKTTLIKLICRLYVPTKGKILINGLDIQDFEIEEYSKLISSVFQDFKLFSFSIRENLVFENKNNISDCSMYKSLKDNGFNIDKYQFGLETSIYKNFDITGFEPSGGEGQKIALARAELKNAPIIILDEPTAAMDSKAELELYSRFNLLTKNKTAFYISHRLASTKFCDYIFCIKEGEIVENGSQEELLLKNGIYKELYEMQSELYVVK</sequence>
<dbReference type="Gene3D" id="3.40.50.300">
    <property type="entry name" value="P-loop containing nucleotide triphosphate hydrolases"/>
    <property type="match status" value="1"/>
</dbReference>
<comment type="caution">
    <text evidence="10">The sequence shown here is derived from an EMBL/GenBank/DDBJ whole genome shotgun (WGS) entry which is preliminary data.</text>
</comment>
<protein>
    <submittedName>
        <fullName evidence="10">ABC transporter ATP-binding protein/permease</fullName>
    </submittedName>
</protein>
<feature type="transmembrane region" description="Helical" evidence="7">
    <location>
        <begin position="56"/>
        <end position="77"/>
    </location>
</feature>
<dbReference type="Gene3D" id="1.20.1560.10">
    <property type="entry name" value="ABC transporter type 1, transmembrane domain"/>
    <property type="match status" value="1"/>
</dbReference>
<keyword evidence="5 7" id="KW-1133">Transmembrane helix</keyword>
<dbReference type="InterPro" id="IPR039421">
    <property type="entry name" value="Type_1_exporter"/>
</dbReference>
<evidence type="ECO:0000259" key="8">
    <source>
        <dbReference type="PROSITE" id="PS50893"/>
    </source>
</evidence>
<evidence type="ECO:0000256" key="7">
    <source>
        <dbReference type="SAM" id="Phobius"/>
    </source>
</evidence>
<evidence type="ECO:0000259" key="9">
    <source>
        <dbReference type="PROSITE" id="PS50929"/>
    </source>
</evidence>
<dbReference type="SMART" id="SM00382">
    <property type="entry name" value="AAA"/>
    <property type="match status" value="1"/>
</dbReference>
<keyword evidence="11" id="KW-1185">Reference proteome</keyword>
<evidence type="ECO:0000256" key="5">
    <source>
        <dbReference type="ARBA" id="ARBA00022989"/>
    </source>
</evidence>
<organism evidence="10 11">
    <name type="scientific">Vagococcus proximus</name>
    <dbReference type="NCBI Taxonomy" id="2991417"/>
    <lineage>
        <taxon>Bacteria</taxon>
        <taxon>Bacillati</taxon>
        <taxon>Bacillota</taxon>
        <taxon>Bacilli</taxon>
        <taxon>Lactobacillales</taxon>
        <taxon>Enterococcaceae</taxon>
        <taxon>Vagococcus</taxon>
    </lineage>
</organism>
<gene>
    <name evidence="10" type="ORF">OL233_01330</name>
</gene>
<feature type="transmembrane region" description="Helical" evidence="7">
    <location>
        <begin position="145"/>
        <end position="172"/>
    </location>
</feature>
<evidence type="ECO:0000256" key="3">
    <source>
        <dbReference type="ARBA" id="ARBA00022741"/>
    </source>
</evidence>
<dbReference type="PANTHER" id="PTHR24221:SF646">
    <property type="entry name" value="HAEMOLYSIN SECRETION ATP-BINDING PROTEIN"/>
    <property type="match status" value="1"/>
</dbReference>
<dbReference type="GO" id="GO:0005524">
    <property type="term" value="F:ATP binding"/>
    <property type="evidence" value="ECO:0007669"/>
    <property type="project" value="UniProtKB-KW"/>
</dbReference>
<dbReference type="Proteomes" id="UP001147148">
    <property type="component" value="Unassembled WGS sequence"/>
</dbReference>
<evidence type="ECO:0000313" key="11">
    <source>
        <dbReference type="Proteomes" id="UP001147148"/>
    </source>
</evidence>
<feature type="transmembrane region" description="Helical" evidence="7">
    <location>
        <begin position="20"/>
        <end position="44"/>
    </location>
</feature>
<keyword evidence="4 10" id="KW-0067">ATP-binding</keyword>
<dbReference type="SUPFAM" id="SSF52540">
    <property type="entry name" value="P-loop containing nucleoside triphosphate hydrolases"/>
    <property type="match status" value="1"/>
</dbReference>